<dbReference type="OrthoDB" id="1931567at2759"/>
<dbReference type="Proteomes" id="UP000504636">
    <property type="component" value="Unplaced"/>
</dbReference>
<reference evidence="4" key="3">
    <citation type="submission" date="2025-04" db="UniProtKB">
        <authorList>
            <consortium name="RefSeq"/>
        </authorList>
    </citation>
    <scope>IDENTIFICATION</scope>
    <source>
        <strain evidence="4">CBS 304.34</strain>
    </source>
</reference>
<evidence type="ECO:0000313" key="3">
    <source>
        <dbReference type="Proteomes" id="UP000504636"/>
    </source>
</evidence>
<evidence type="ECO:0000256" key="1">
    <source>
        <dbReference type="SAM" id="MobiDB-lite"/>
    </source>
</evidence>
<keyword evidence="3" id="KW-1185">Reference proteome</keyword>
<organism evidence="2">
    <name type="scientific">Mytilinidion resinicola</name>
    <dbReference type="NCBI Taxonomy" id="574789"/>
    <lineage>
        <taxon>Eukaryota</taxon>
        <taxon>Fungi</taxon>
        <taxon>Dikarya</taxon>
        <taxon>Ascomycota</taxon>
        <taxon>Pezizomycotina</taxon>
        <taxon>Dothideomycetes</taxon>
        <taxon>Pleosporomycetidae</taxon>
        <taxon>Mytilinidiales</taxon>
        <taxon>Mytilinidiaceae</taxon>
        <taxon>Mytilinidion</taxon>
    </lineage>
</organism>
<proteinExistence type="predicted"/>
<feature type="region of interest" description="Disordered" evidence="1">
    <location>
        <begin position="20"/>
        <end position="89"/>
    </location>
</feature>
<feature type="compositionally biased region" description="Basic and acidic residues" evidence="1">
    <location>
        <begin position="23"/>
        <end position="72"/>
    </location>
</feature>
<protein>
    <submittedName>
        <fullName evidence="2 4">Uncharacterized protein</fullName>
    </submittedName>
</protein>
<feature type="compositionally biased region" description="Low complexity" evidence="1">
    <location>
        <begin position="73"/>
        <end position="88"/>
    </location>
</feature>
<dbReference type="RefSeq" id="XP_033584840.1">
    <property type="nucleotide sequence ID" value="XM_033724802.1"/>
</dbReference>
<feature type="region of interest" description="Disordered" evidence="1">
    <location>
        <begin position="129"/>
        <end position="151"/>
    </location>
</feature>
<evidence type="ECO:0000313" key="2">
    <source>
        <dbReference type="EMBL" id="KAF2817876.1"/>
    </source>
</evidence>
<dbReference type="EMBL" id="MU003692">
    <property type="protein sequence ID" value="KAF2817876.1"/>
    <property type="molecule type" value="Genomic_DNA"/>
</dbReference>
<dbReference type="GeneID" id="54465695"/>
<dbReference type="AlphaFoldDB" id="A0A6A6ZA37"/>
<accession>A0A6A6ZA37</accession>
<name>A0A6A6ZA37_9PEZI</name>
<reference evidence="4" key="2">
    <citation type="submission" date="2020-04" db="EMBL/GenBank/DDBJ databases">
        <authorList>
            <consortium name="NCBI Genome Project"/>
        </authorList>
    </citation>
    <scope>NUCLEOTIDE SEQUENCE</scope>
    <source>
        <strain evidence="4">CBS 304.34</strain>
    </source>
</reference>
<gene>
    <name evidence="2 4" type="ORF">BDZ99DRAFT_514095</name>
</gene>
<reference evidence="2 4" key="1">
    <citation type="journal article" date="2020" name="Stud. Mycol.">
        <title>101 Dothideomycetes genomes: a test case for predicting lifestyles and emergence of pathogens.</title>
        <authorList>
            <person name="Haridas S."/>
            <person name="Albert R."/>
            <person name="Binder M."/>
            <person name="Bloem J."/>
            <person name="Labutti K."/>
            <person name="Salamov A."/>
            <person name="Andreopoulos B."/>
            <person name="Baker S."/>
            <person name="Barry K."/>
            <person name="Bills G."/>
            <person name="Bluhm B."/>
            <person name="Cannon C."/>
            <person name="Castanera R."/>
            <person name="Culley D."/>
            <person name="Daum C."/>
            <person name="Ezra D."/>
            <person name="Gonzalez J."/>
            <person name="Henrissat B."/>
            <person name="Kuo A."/>
            <person name="Liang C."/>
            <person name="Lipzen A."/>
            <person name="Lutzoni F."/>
            <person name="Magnuson J."/>
            <person name="Mondo S."/>
            <person name="Nolan M."/>
            <person name="Ohm R."/>
            <person name="Pangilinan J."/>
            <person name="Park H.-J."/>
            <person name="Ramirez L."/>
            <person name="Alfaro M."/>
            <person name="Sun H."/>
            <person name="Tritt A."/>
            <person name="Yoshinaga Y."/>
            <person name="Zwiers L.-H."/>
            <person name="Turgeon B."/>
            <person name="Goodwin S."/>
            <person name="Spatafora J."/>
            <person name="Crous P."/>
            <person name="Grigoriev I."/>
        </authorList>
    </citation>
    <scope>NUCLEOTIDE SEQUENCE</scope>
    <source>
        <strain evidence="2 4">CBS 304.34</strain>
    </source>
</reference>
<evidence type="ECO:0000313" key="4">
    <source>
        <dbReference type="RefSeq" id="XP_033584840.1"/>
    </source>
</evidence>
<feature type="compositionally biased region" description="Low complexity" evidence="1">
    <location>
        <begin position="134"/>
        <end position="145"/>
    </location>
</feature>
<sequence length="272" mass="29821">MATPGLSDLEALLEEAASAAAALDREKNSSSVKNEHRDSTRCEDNRDGDRAHGRDRSRSKVKKEDGDVEMKDAPQSAPAGPQPEQAAATETPLAVLRSALAYEFGPMPQQSQYSTPAYAQYDPWLVPRSATDNSPASAPTTGPTSPEYPPSRSMYLLSSVDTVTAGSLHARQVRPAEHVLSRHLGSIYRSSDFYSLSEQAAINAKVRFKHAFQDTVAAFQADRAALLEEGRRTGSPIIPVEITKRMITINPVYDIEPIEKITDAYVDRYLWS</sequence>